<dbReference type="Proteomes" id="UP000307173">
    <property type="component" value="Unassembled WGS sequence"/>
</dbReference>
<dbReference type="GO" id="GO:0005730">
    <property type="term" value="C:nucleolus"/>
    <property type="evidence" value="ECO:0007669"/>
    <property type="project" value="UniProtKB-SubCell"/>
</dbReference>
<evidence type="ECO:0000313" key="8">
    <source>
        <dbReference type="Proteomes" id="UP000307173"/>
    </source>
</evidence>
<dbReference type="GO" id="GO:0071038">
    <property type="term" value="P:TRAMP-dependent tRNA surveillance pathway"/>
    <property type="evidence" value="ECO:0007669"/>
    <property type="project" value="TreeGrafter"/>
</dbReference>
<accession>A0A4T0X5J0</accession>
<dbReference type="GO" id="GO:0071035">
    <property type="term" value="P:nuclear polyadenylation-dependent rRNA catabolic process"/>
    <property type="evidence" value="ECO:0007669"/>
    <property type="project" value="TreeGrafter"/>
</dbReference>
<evidence type="ECO:0000256" key="5">
    <source>
        <dbReference type="ARBA" id="ARBA00022835"/>
    </source>
</evidence>
<proteinExistence type="inferred from homology"/>
<sequence>MVLSVAESSYIYDSLFGTGPTRPDARNTSQYRPLKAICGFLPNSNGSSRIYNADGIECITSVKAKVVRTNKITELINIDVDIFGERDNTILVQQFTTLLKDSLTDSFDYNVLKLTGKYYFQLYIDISILYLPEDFSNSSYTLYSVLSLISMGVYLALKSTKLPLLLSEKDDFDVEEEPTFSDDWEASTYLIPRSHERSFQPALIFIVGVAGDTVIIDPSLEEEQILEHGICITWSNFQIGAPIQSLILSNANTKGLKPALLLKATQLVESVANDVLSALNGIAERDVNEFDDVF</sequence>
<dbReference type="PANTHER" id="PTHR11097">
    <property type="entry name" value="EXOSOME COMPLEX EXONUCLEASE RIBOSOMAL RNA PROCESSING PROTEIN"/>
    <property type="match status" value="1"/>
</dbReference>
<keyword evidence="8" id="KW-1185">Reference proteome</keyword>
<organism evidence="7 8">
    <name type="scientific">Pichia inconspicua</name>
    <dbReference type="NCBI Taxonomy" id="52247"/>
    <lineage>
        <taxon>Eukaryota</taxon>
        <taxon>Fungi</taxon>
        <taxon>Dikarya</taxon>
        <taxon>Ascomycota</taxon>
        <taxon>Saccharomycotina</taxon>
        <taxon>Pichiomycetes</taxon>
        <taxon>Pichiales</taxon>
        <taxon>Pichiaceae</taxon>
        <taxon>Pichia</taxon>
    </lineage>
</organism>
<evidence type="ECO:0000256" key="2">
    <source>
        <dbReference type="ARBA" id="ARBA00004604"/>
    </source>
</evidence>
<dbReference type="GO" id="GO:0034473">
    <property type="term" value="P:U1 snRNA 3'-end processing"/>
    <property type="evidence" value="ECO:0007669"/>
    <property type="project" value="TreeGrafter"/>
</dbReference>
<dbReference type="EMBL" id="SELW01000141">
    <property type="protein sequence ID" value="TID30553.1"/>
    <property type="molecule type" value="Genomic_DNA"/>
</dbReference>
<dbReference type="PANTHER" id="PTHR11097:SF8">
    <property type="entry name" value="EXOSOME COMPLEX COMPONENT RRP42"/>
    <property type="match status" value="1"/>
</dbReference>
<dbReference type="Gene3D" id="3.30.230.70">
    <property type="entry name" value="GHMP Kinase, N-terminal domain"/>
    <property type="match status" value="1"/>
</dbReference>
<dbReference type="STRING" id="52247.A0A4T0X5J0"/>
<dbReference type="InterPro" id="IPR020568">
    <property type="entry name" value="Ribosomal_Su5_D2-typ_SF"/>
</dbReference>
<dbReference type="InterPro" id="IPR027408">
    <property type="entry name" value="PNPase/RNase_PH_dom_sf"/>
</dbReference>
<dbReference type="GO" id="GO:0034475">
    <property type="term" value="P:U4 snRNA 3'-end processing"/>
    <property type="evidence" value="ECO:0007669"/>
    <property type="project" value="TreeGrafter"/>
</dbReference>
<dbReference type="GO" id="GO:0016075">
    <property type="term" value="P:rRNA catabolic process"/>
    <property type="evidence" value="ECO:0007669"/>
    <property type="project" value="TreeGrafter"/>
</dbReference>
<dbReference type="GO" id="GO:0000467">
    <property type="term" value="P:exonucleolytic trimming to generate mature 3'-end of 5.8S rRNA from tricistronic rRNA transcript (SSU-rRNA, 5.8S rRNA, LSU-rRNA)"/>
    <property type="evidence" value="ECO:0007669"/>
    <property type="project" value="TreeGrafter"/>
</dbReference>
<dbReference type="GO" id="GO:0071028">
    <property type="term" value="P:nuclear mRNA surveillance"/>
    <property type="evidence" value="ECO:0007669"/>
    <property type="project" value="TreeGrafter"/>
</dbReference>
<evidence type="ECO:0000256" key="4">
    <source>
        <dbReference type="ARBA" id="ARBA00022490"/>
    </source>
</evidence>
<dbReference type="GO" id="GO:0000176">
    <property type="term" value="C:nuclear exosome (RNase complex)"/>
    <property type="evidence" value="ECO:0007669"/>
    <property type="project" value="TreeGrafter"/>
</dbReference>
<keyword evidence="4" id="KW-0963">Cytoplasm</keyword>
<comment type="caution">
    <text evidence="7">The sequence shown here is derived from an EMBL/GenBank/DDBJ whole genome shotgun (WGS) entry which is preliminary data.</text>
</comment>
<reference evidence="7 8" key="1">
    <citation type="journal article" date="2019" name="Front. Genet.">
        <title>Whole-Genome Sequencing of the Opportunistic Yeast Pathogen Candida inconspicua Uncovers Its Hybrid Origin.</title>
        <authorList>
            <person name="Mixao V."/>
            <person name="Hansen A.P."/>
            <person name="Saus E."/>
            <person name="Boekhout T."/>
            <person name="Lass-Florl C."/>
            <person name="Gabaldon T."/>
        </authorList>
    </citation>
    <scope>NUCLEOTIDE SEQUENCE [LARGE SCALE GENOMIC DNA]</scope>
    <source>
        <strain evidence="7 8">CBS 180</strain>
    </source>
</reference>
<dbReference type="SUPFAM" id="SSF54211">
    <property type="entry name" value="Ribosomal protein S5 domain 2-like"/>
    <property type="match status" value="1"/>
</dbReference>
<evidence type="ECO:0000256" key="1">
    <source>
        <dbReference type="ARBA" id="ARBA00004496"/>
    </source>
</evidence>
<evidence type="ECO:0000256" key="6">
    <source>
        <dbReference type="ARBA" id="ARBA00042523"/>
    </source>
</evidence>
<dbReference type="GO" id="GO:0000177">
    <property type="term" value="C:cytoplasmic exosome (RNase complex)"/>
    <property type="evidence" value="ECO:0007669"/>
    <property type="project" value="UniProtKB-ARBA"/>
</dbReference>
<comment type="similarity">
    <text evidence="3">Belongs to the RNase PH family.</text>
</comment>
<dbReference type="GO" id="GO:0034476">
    <property type="term" value="P:U5 snRNA 3'-end processing"/>
    <property type="evidence" value="ECO:0007669"/>
    <property type="project" value="TreeGrafter"/>
</dbReference>
<protein>
    <recommendedName>
        <fullName evidence="6">Ribosomal RNA-processing protein 42</fullName>
    </recommendedName>
</protein>
<dbReference type="SUPFAM" id="SSF55666">
    <property type="entry name" value="Ribonuclease PH domain 2-like"/>
    <property type="match status" value="1"/>
</dbReference>
<dbReference type="InterPro" id="IPR036345">
    <property type="entry name" value="ExoRNase_PH_dom2_sf"/>
</dbReference>
<gene>
    <name evidence="7" type="ORF">CANINC_000908</name>
</gene>
<comment type="subcellular location">
    <subcellularLocation>
        <location evidence="1">Cytoplasm</location>
    </subcellularLocation>
    <subcellularLocation>
        <location evidence="2">Nucleus</location>
        <location evidence="2">Nucleolus</location>
    </subcellularLocation>
</comment>
<dbReference type="AlphaFoldDB" id="A0A4T0X5J0"/>
<name>A0A4T0X5J0_9ASCO</name>
<evidence type="ECO:0000256" key="3">
    <source>
        <dbReference type="ARBA" id="ARBA00006678"/>
    </source>
</evidence>
<keyword evidence="5" id="KW-0271">Exosome</keyword>
<dbReference type="GO" id="GO:0035925">
    <property type="term" value="F:mRNA 3'-UTR AU-rich region binding"/>
    <property type="evidence" value="ECO:0007669"/>
    <property type="project" value="TreeGrafter"/>
</dbReference>
<dbReference type="InterPro" id="IPR050590">
    <property type="entry name" value="Exosome_comp_Rrp42_subfam"/>
</dbReference>
<evidence type="ECO:0000313" key="7">
    <source>
        <dbReference type="EMBL" id="TID30553.1"/>
    </source>
</evidence>
<dbReference type="OrthoDB" id="272245at2759"/>